<evidence type="ECO:0000313" key="2">
    <source>
        <dbReference type="Proteomes" id="UP000250078"/>
    </source>
</evidence>
<dbReference type="EMBL" id="KV748251">
    <property type="protein sequence ID" value="OCK88021.1"/>
    <property type="molecule type" value="Genomic_DNA"/>
</dbReference>
<dbReference type="Proteomes" id="UP000250078">
    <property type="component" value="Unassembled WGS sequence"/>
</dbReference>
<gene>
    <name evidence="1" type="ORF">K441DRAFT_591285</name>
</gene>
<sequence>MPKPSKRLPKSSPPTIATPSIPPPFTPAPSSLQPLLSKLSKSSVYITHVDRHPAFFKRRVFAIPVLLNLSIILILLWRAYVEVPFYWRMTLSSLGHPNEYTIHIKESSWGEIVRVVVWRAAHFLIDWVLVRIVAPWPYSFFLERPGNPVLWRWRVGFRDSEVYVRVSRGWGKEDLLGASKEDDKRGGDSPFFKVRILPALDKERVRAKTGYLLMDGDWDLDFAVMMEATRLVDKGVLQEEQLEKSVLVWCGDEEGQGQWVIWECWKLDEGAEAEQRKKIIVFKDRLTQMGKESLFFRWIEIVQYESSQPGGFTPERQVLAAEKAKQLFAEQGVDFDEFIKSTGSLEGMPGMENVR</sequence>
<reference evidence="1 2" key="1">
    <citation type="journal article" date="2016" name="Nat. Commun.">
        <title>Ectomycorrhizal ecology is imprinted in the genome of the dominant symbiotic fungus Cenococcum geophilum.</title>
        <authorList>
            <consortium name="DOE Joint Genome Institute"/>
            <person name="Peter M."/>
            <person name="Kohler A."/>
            <person name="Ohm R.A."/>
            <person name="Kuo A."/>
            <person name="Krutzmann J."/>
            <person name="Morin E."/>
            <person name="Arend M."/>
            <person name="Barry K.W."/>
            <person name="Binder M."/>
            <person name="Choi C."/>
            <person name="Clum A."/>
            <person name="Copeland A."/>
            <person name="Grisel N."/>
            <person name="Haridas S."/>
            <person name="Kipfer T."/>
            <person name="LaButti K."/>
            <person name="Lindquist E."/>
            <person name="Lipzen A."/>
            <person name="Maire R."/>
            <person name="Meier B."/>
            <person name="Mihaltcheva S."/>
            <person name="Molinier V."/>
            <person name="Murat C."/>
            <person name="Poggeler S."/>
            <person name="Quandt C.A."/>
            <person name="Sperisen C."/>
            <person name="Tritt A."/>
            <person name="Tisserant E."/>
            <person name="Crous P.W."/>
            <person name="Henrissat B."/>
            <person name="Nehls U."/>
            <person name="Egli S."/>
            <person name="Spatafora J.W."/>
            <person name="Grigoriev I.V."/>
            <person name="Martin F.M."/>
        </authorList>
    </citation>
    <scope>NUCLEOTIDE SEQUENCE [LARGE SCALE GENOMIC DNA]</scope>
    <source>
        <strain evidence="1 2">1.58</strain>
    </source>
</reference>
<organism evidence="1 2">
    <name type="scientific">Cenococcum geophilum 1.58</name>
    <dbReference type="NCBI Taxonomy" id="794803"/>
    <lineage>
        <taxon>Eukaryota</taxon>
        <taxon>Fungi</taxon>
        <taxon>Dikarya</taxon>
        <taxon>Ascomycota</taxon>
        <taxon>Pezizomycotina</taxon>
        <taxon>Dothideomycetes</taxon>
        <taxon>Pleosporomycetidae</taxon>
        <taxon>Gloniales</taxon>
        <taxon>Gloniaceae</taxon>
        <taxon>Cenococcum</taxon>
    </lineage>
</organism>
<name>A0ACC8ENQ1_9PEZI</name>
<accession>A0ACC8ENQ1</accession>
<proteinExistence type="predicted"/>
<protein>
    <submittedName>
        <fullName evidence="1">Uncharacterized protein</fullName>
    </submittedName>
</protein>
<evidence type="ECO:0000313" key="1">
    <source>
        <dbReference type="EMBL" id="OCK88021.1"/>
    </source>
</evidence>
<keyword evidence="2" id="KW-1185">Reference proteome</keyword>